<proteinExistence type="predicted"/>
<gene>
    <name evidence="2" type="ORF">FHETE_376</name>
</gene>
<dbReference type="Proteomes" id="UP000567885">
    <property type="component" value="Unassembled WGS sequence"/>
</dbReference>
<keyword evidence="3" id="KW-1185">Reference proteome</keyword>
<sequence length="288" mass="33057">MNPQYLLQPGENPVTMVPPDGWPGYLNNTPQDIKYYNIFVGQWESWAKADPREDWRNWADAAHWACGMKLPNISNAIGRRRNKRCYAYVVLACMKWSPEELKIVSTGRRLQKWYPKADITMMHYNNNRPVVMSALHNIEPEASWIVVRDDVLPVQNLNLVPQQHIERGYHVSQQGVIQREESATVDLTTSPDFEGEHQNSDTQQEESTDDLSLTPGFEGEHQNGDTKQEEFTVDLPIPYKFGGEYQYGDIQEEFTYDPTLYLDFEGNNSWFPPAPNSPMPSEGEDAVG</sequence>
<reference evidence="2 3" key="1">
    <citation type="submission" date="2020-05" db="EMBL/GenBank/DDBJ databases">
        <title>Identification and distribution of gene clusters putatively required for synthesis of sphingolipid metabolism inhibitors in phylogenetically diverse species of the filamentous fungus Fusarium.</title>
        <authorList>
            <person name="Kim H.-S."/>
            <person name="Busman M."/>
            <person name="Brown D.W."/>
            <person name="Divon H."/>
            <person name="Uhlig S."/>
            <person name="Proctor R.H."/>
        </authorList>
    </citation>
    <scope>NUCLEOTIDE SEQUENCE [LARGE SCALE GENOMIC DNA]</scope>
    <source>
        <strain evidence="2 3">NRRL 20693</strain>
    </source>
</reference>
<evidence type="ECO:0000313" key="3">
    <source>
        <dbReference type="Proteomes" id="UP000567885"/>
    </source>
</evidence>
<organism evidence="2 3">
    <name type="scientific">Fusarium heterosporum</name>
    <dbReference type="NCBI Taxonomy" id="42747"/>
    <lineage>
        <taxon>Eukaryota</taxon>
        <taxon>Fungi</taxon>
        <taxon>Dikarya</taxon>
        <taxon>Ascomycota</taxon>
        <taxon>Pezizomycotina</taxon>
        <taxon>Sordariomycetes</taxon>
        <taxon>Hypocreomycetidae</taxon>
        <taxon>Hypocreales</taxon>
        <taxon>Nectriaceae</taxon>
        <taxon>Fusarium</taxon>
        <taxon>Fusarium heterosporum species complex</taxon>
    </lineage>
</organism>
<feature type="compositionally biased region" description="Basic and acidic residues" evidence="1">
    <location>
        <begin position="218"/>
        <end position="228"/>
    </location>
</feature>
<accession>A0A8H5U6F4</accession>
<feature type="region of interest" description="Disordered" evidence="1">
    <location>
        <begin position="189"/>
        <end position="228"/>
    </location>
</feature>
<evidence type="ECO:0000256" key="1">
    <source>
        <dbReference type="SAM" id="MobiDB-lite"/>
    </source>
</evidence>
<evidence type="ECO:0000313" key="2">
    <source>
        <dbReference type="EMBL" id="KAF5680602.1"/>
    </source>
</evidence>
<feature type="region of interest" description="Disordered" evidence="1">
    <location>
        <begin position="269"/>
        <end position="288"/>
    </location>
</feature>
<dbReference type="AlphaFoldDB" id="A0A8H5U6F4"/>
<comment type="caution">
    <text evidence="2">The sequence shown here is derived from an EMBL/GenBank/DDBJ whole genome shotgun (WGS) entry which is preliminary data.</text>
</comment>
<dbReference type="EMBL" id="JAAGWQ010000004">
    <property type="protein sequence ID" value="KAF5680602.1"/>
    <property type="molecule type" value="Genomic_DNA"/>
</dbReference>
<protein>
    <submittedName>
        <fullName evidence="2">Uncharacterized protein</fullName>
    </submittedName>
</protein>
<name>A0A8H5U6F4_FUSHE</name>